<dbReference type="AlphaFoldDB" id="A0A8J3NBH8"/>
<comment type="caution">
    <text evidence="1">The sequence shown here is derived from an EMBL/GenBank/DDBJ whole genome shotgun (WGS) entry which is preliminary data.</text>
</comment>
<accession>A0A8J3NBH8</accession>
<gene>
    <name evidence="1" type="ORF">Aru02nite_42580</name>
</gene>
<name>A0A8J3NBH8_9ACTN</name>
<reference evidence="1" key="1">
    <citation type="submission" date="2021-01" db="EMBL/GenBank/DDBJ databases">
        <title>Whole genome shotgun sequence of Actinocatenispora rupis NBRC 107355.</title>
        <authorList>
            <person name="Komaki H."/>
            <person name="Tamura T."/>
        </authorList>
    </citation>
    <scope>NUCLEOTIDE SEQUENCE</scope>
    <source>
        <strain evidence="1">NBRC 107355</strain>
    </source>
</reference>
<dbReference type="Proteomes" id="UP000612808">
    <property type="component" value="Unassembled WGS sequence"/>
</dbReference>
<protein>
    <submittedName>
        <fullName evidence="1">Uncharacterized protein</fullName>
    </submittedName>
</protein>
<sequence>MDPLLHKAVDDALGLWTTGPRHHIGLGRSAGWGAAPGQGAAPGWGAASGCAVARPWQEIKHLHDRDGLR</sequence>
<keyword evidence="2" id="KW-1185">Reference proteome</keyword>
<organism evidence="1 2">
    <name type="scientific">Actinocatenispora rupis</name>
    <dbReference type="NCBI Taxonomy" id="519421"/>
    <lineage>
        <taxon>Bacteria</taxon>
        <taxon>Bacillati</taxon>
        <taxon>Actinomycetota</taxon>
        <taxon>Actinomycetes</taxon>
        <taxon>Micromonosporales</taxon>
        <taxon>Micromonosporaceae</taxon>
        <taxon>Actinocatenispora</taxon>
    </lineage>
</organism>
<dbReference type="EMBL" id="BOMB01000023">
    <property type="protein sequence ID" value="GID13369.1"/>
    <property type="molecule type" value="Genomic_DNA"/>
</dbReference>
<evidence type="ECO:0000313" key="1">
    <source>
        <dbReference type="EMBL" id="GID13369.1"/>
    </source>
</evidence>
<evidence type="ECO:0000313" key="2">
    <source>
        <dbReference type="Proteomes" id="UP000612808"/>
    </source>
</evidence>
<proteinExistence type="predicted"/>